<evidence type="ECO:0008006" key="4">
    <source>
        <dbReference type="Google" id="ProtNLM"/>
    </source>
</evidence>
<dbReference type="EMBL" id="VTPS01000011">
    <property type="protein sequence ID" value="TZE81731.1"/>
    <property type="molecule type" value="Genomic_DNA"/>
</dbReference>
<feature type="transmembrane region" description="Helical" evidence="1">
    <location>
        <begin position="18"/>
        <end position="35"/>
    </location>
</feature>
<name>A0A5D8QB41_9THEO</name>
<comment type="caution">
    <text evidence="2">The sequence shown here is derived from an EMBL/GenBank/DDBJ whole genome shotgun (WGS) entry which is preliminary data.</text>
</comment>
<organism evidence="2 3">
    <name type="scientific">Calorimonas adulescens</name>
    <dbReference type="NCBI Taxonomy" id="2606906"/>
    <lineage>
        <taxon>Bacteria</taxon>
        <taxon>Bacillati</taxon>
        <taxon>Bacillota</taxon>
        <taxon>Clostridia</taxon>
        <taxon>Thermoanaerobacterales</taxon>
        <taxon>Thermoanaerobacteraceae</taxon>
        <taxon>Calorimonas</taxon>
    </lineage>
</organism>
<dbReference type="Proteomes" id="UP000322976">
    <property type="component" value="Unassembled WGS sequence"/>
</dbReference>
<keyword evidence="1" id="KW-0812">Transmembrane</keyword>
<gene>
    <name evidence="2" type="ORF">FWJ32_08345</name>
</gene>
<keyword evidence="1" id="KW-1133">Transmembrane helix</keyword>
<dbReference type="AlphaFoldDB" id="A0A5D8QB41"/>
<proteinExistence type="predicted"/>
<protein>
    <recommendedName>
        <fullName evidence="4">DUF4367 domain-containing protein</fullName>
    </recommendedName>
</protein>
<sequence length="322" mass="37467">MYIFNNTEKGDPMIKKNITYVLIGFTIIIVLAISPKTRNICTEILSNLRTNDYRTNYISPDYFDKIKLKLYEEGNREINLKQLGYLKVNKDDKERHYEYKINELYKLKSDADYNFKTPQESNILNDLKNIDSTIIGSQSIEFNLNIDAINNFMKTYKSNNVFPESLNGKNFRIDFYKKIYIHMDNSSEFNFPGSKRFNLTIERIPEINVPNGVDTNKVKYAVISLPFLPDDLKSQISGTVDLKNLLEIPESAERKKLDYTSINKNKGVTVSYYLKDANISNKNKEKREAFVQIAWIEDDIIYQMEGIGISENQLIKIAESMK</sequence>
<reference evidence="2 3" key="1">
    <citation type="submission" date="2019-08" db="EMBL/GenBank/DDBJ databases">
        <title>Calorimonas adulescens gen. nov., sp. nov., an anaerobic thermophilic bacterium from Sakhalin hot spring.</title>
        <authorList>
            <person name="Khomyakova M.A."/>
            <person name="Merkel A.Y."/>
            <person name="Novikov A."/>
            <person name="Bonch-Osmolovskaya E.A."/>
            <person name="Slobodkin A.I."/>
        </authorList>
    </citation>
    <scope>NUCLEOTIDE SEQUENCE [LARGE SCALE GENOMIC DNA]</scope>
    <source>
        <strain evidence="2 3">A05MB</strain>
    </source>
</reference>
<accession>A0A5D8QB41</accession>
<keyword evidence="1" id="KW-0472">Membrane</keyword>
<evidence type="ECO:0000313" key="3">
    <source>
        <dbReference type="Proteomes" id="UP000322976"/>
    </source>
</evidence>
<evidence type="ECO:0000256" key="1">
    <source>
        <dbReference type="SAM" id="Phobius"/>
    </source>
</evidence>
<evidence type="ECO:0000313" key="2">
    <source>
        <dbReference type="EMBL" id="TZE81731.1"/>
    </source>
</evidence>
<keyword evidence="3" id="KW-1185">Reference proteome</keyword>